<accession>A0AAD5SHB9</accession>
<keyword evidence="3" id="KW-1185">Reference proteome</keyword>
<feature type="region of interest" description="Disordered" evidence="1">
    <location>
        <begin position="80"/>
        <end position="117"/>
    </location>
</feature>
<comment type="caution">
    <text evidence="2">The sequence shown here is derived from an EMBL/GenBank/DDBJ whole genome shotgun (WGS) entry which is preliminary data.</text>
</comment>
<organism evidence="2 3">
    <name type="scientific">Rhizophlyctis rosea</name>
    <dbReference type="NCBI Taxonomy" id="64517"/>
    <lineage>
        <taxon>Eukaryota</taxon>
        <taxon>Fungi</taxon>
        <taxon>Fungi incertae sedis</taxon>
        <taxon>Chytridiomycota</taxon>
        <taxon>Chytridiomycota incertae sedis</taxon>
        <taxon>Chytridiomycetes</taxon>
        <taxon>Rhizophlyctidales</taxon>
        <taxon>Rhizophlyctidaceae</taxon>
        <taxon>Rhizophlyctis</taxon>
    </lineage>
</organism>
<name>A0AAD5SHB9_9FUNG</name>
<sequence length="252" mass="28308">MDKRLRKRFMKAASFAAKDTQNAESYFYTPYFYLLLGLFPLDEDYVIAVQNVPITYESPFTKVAVNFVTYLVVYRVVTPPTSTASSPSLPSARRERGGSMGPREGSEGAEVVGGAEEDHDIEKEVENEEYEPIFFIQVKSPTAIENNSSRESADKQMRVHFGSKGFIAATEKLAGVFEGVSAIGTNVCFYKQEIDGGVRQITPPKIPPHPLYETDVAPGSWWEHDTLQEEGYRKFVEVVQRVKERADNLLMS</sequence>
<evidence type="ECO:0000313" key="2">
    <source>
        <dbReference type="EMBL" id="KAJ3049720.1"/>
    </source>
</evidence>
<proteinExistence type="predicted"/>
<dbReference type="Proteomes" id="UP001212841">
    <property type="component" value="Unassembled WGS sequence"/>
</dbReference>
<evidence type="ECO:0000313" key="3">
    <source>
        <dbReference type="Proteomes" id="UP001212841"/>
    </source>
</evidence>
<protein>
    <submittedName>
        <fullName evidence="2">Uncharacterized protein</fullName>
    </submittedName>
</protein>
<gene>
    <name evidence="2" type="ORF">HK097_009312</name>
</gene>
<feature type="compositionally biased region" description="Low complexity" evidence="1">
    <location>
        <begin position="80"/>
        <end position="91"/>
    </location>
</feature>
<evidence type="ECO:0000256" key="1">
    <source>
        <dbReference type="SAM" id="MobiDB-lite"/>
    </source>
</evidence>
<dbReference type="EMBL" id="JADGJD010000604">
    <property type="protein sequence ID" value="KAJ3049720.1"/>
    <property type="molecule type" value="Genomic_DNA"/>
</dbReference>
<reference evidence="2" key="1">
    <citation type="submission" date="2020-05" db="EMBL/GenBank/DDBJ databases">
        <title>Phylogenomic resolution of chytrid fungi.</title>
        <authorList>
            <person name="Stajich J.E."/>
            <person name="Amses K."/>
            <person name="Simmons R."/>
            <person name="Seto K."/>
            <person name="Myers J."/>
            <person name="Bonds A."/>
            <person name="Quandt C.A."/>
            <person name="Barry K."/>
            <person name="Liu P."/>
            <person name="Grigoriev I."/>
            <person name="Longcore J.E."/>
            <person name="James T.Y."/>
        </authorList>
    </citation>
    <scope>NUCLEOTIDE SEQUENCE</scope>
    <source>
        <strain evidence="2">JEL0318</strain>
    </source>
</reference>
<dbReference type="AlphaFoldDB" id="A0AAD5SHB9"/>